<evidence type="ECO:0000313" key="2">
    <source>
        <dbReference type="Proteomes" id="UP000501421"/>
    </source>
</evidence>
<name>A0A679FU44_9BACL</name>
<accession>A0A679FU44</accession>
<dbReference type="RefSeq" id="WP_237746862.1">
    <property type="nucleotide sequence ID" value="NZ_AP022557.1"/>
</dbReference>
<dbReference type="AlphaFoldDB" id="A0A679FU44"/>
<sequence length="65" mass="7747">MARTITIPFSSDKFDQWRLHKVGGQISFNKAGRPIFQFKNAAQYHQYLELNIQRQNFMKMKGEVR</sequence>
<gene>
    <name evidence="1" type="ORF">GsuE55_20890</name>
</gene>
<reference evidence="2" key="1">
    <citation type="journal article" date="2020" name="Microbiol. Resour. Announc.">
        <title>Complete Genome Sequence of Geobacillus sp. Strain E55-1, Isolated from Mine Geyser in Japan.</title>
        <authorList>
            <person name="Miyazaki K."/>
            <person name="Hase E."/>
            <person name="Tokito N."/>
        </authorList>
    </citation>
    <scope>NUCLEOTIDE SEQUENCE [LARGE SCALE GENOMIC DNA]</scope>
    <source>
        <strain evidence="2">E55-1</strain>
    </source>
</reference>
<proteinExistence type="predicted"/>
<organism evidence="1 2">
    <name type="scientific">Geobacillus subterraneus</name>
    <dbReference type="NCBI Taxonomy" id="129338"/>
    <lineage>
        <taxon>Bacteria</taxon>
        <taxon>Bacillati</taxon>
        <taxon>Bacillota</taxon>
        <taxon>Bacilli</taxon>
        <taxon>Bacillales</taxon>
        <taxon>Anoxybacillaceae</taxon>
        <taxon>Geobacillus</taxon>
    </lineage>
</organism>
<keyword evidence="2" id="KW-1185">Reference proteome</keyword>
<evidence type="ECO:0000313" key="1">
    <source>
        <dbReference type="EMBL" id="BBW97256.1"/>
    </source>
</evidence>
<dbReference type="Proteomes" id="UP000501421">
    <property type="component" value="Chromosome"/>
</dbReference>
<protein>
    <submittedName>
        <fullName evidence="1">Uncharacterized protein</fullName>
    </submittedName>
</protein>
<dbReference type="EMBL" id="AP022557">
    <property type="protein sequence ID" value="BBW97256.1"/>
    <property type="molecule type" value="Genomic_DNA"/>
</dbReference>